<dbReference type="EMBL" id="BBMZ01000036">
    <property type="protein sequence ID" value="GAL60340.1"/>
    <property type="molecule type" value="Genomic_DNA"/>
</dbReference>
<proteinExistence type="predicted"/>
<dbReference type="STRING" id="1115515.EV102420_36_00150"/>
<dbReference type="eggNOG" id="COG1192">
    <property type="taxonomic scope" value="Bacteria"/>
</dbReference>
<feature type="domain" description="AAA" evidence="1">
    <location>
        <begin position="2"/>
        <end position="201"/>
    </location>
</feature>
<gene>
    <name evidence="2" type="ORF">EV102420_36_00150</name>
</gene>
<keyword evidence="3" id="KW-1185">Reference proteome</keyword>
<organism evidence="2 3">
    <name type="scientific">Pseudescherichia vulneris NBRC 102420</name>
    <dbReference type="NCBI Taxonomy" id="1115515"/>
    <lineage>
        <taxon>Bacteria</taxon>
        <taxon>Pseudomonadati</taxon>
        <taxon>Pseudomonadota</taxon>
        <taxon>Gammaproteobacteria</taxon>
        <taxon>Enterobacterales</taxon>
        <taxon>Enterobacteriaceae</taxon>
        <taxon>Pseudescherichia</taxon>
    </lineage>
</organism>
<dbReference type="InterPro" id="IPR027417">
    <property type="entry name" value="P-loop_NTPase"/>
</dbReference>
<dbReference type="OrthoDB" id="69313at2"/>
<evidence type="ECO:0000259" key="1">
    <source>
        <dbReference type="Pfam" id="PF13614"/>
    </source>
</evidence>
<dbReference type="Proteomes" id="UP000029462">
    <property type="component" value="Unassembled WGS sequence"/>
</dbReference>
<dbReference type="SUPFAM" id="SSF52540">
    <property type="entry name" value="P-loop containing nucleoside triphosphate hydrolases"/>
    <property type="match status" value="1"/>
</dbReference>
<dbReference type="Gene3D" id="3.40.50.300">
    <property type="entry name" value="P-loop containing nucleotide triphosphate hydrolases"/>
    <property type="match status" value="1"/>
</dbReference>
<comment type="caution">
    <text evidence="2">The sequence shown here is derived from an EMBL/GenBank/DDBJ whole genome shotgun (WGS) entry which is preliminary data.</text>
</comment>
<accession>A0A090V606</accession>
<dbReference type="AlphaFoldDB" id="A0A090V606"/>
<evidence type="ECO:0000313" key="2">
    <source>
        <dbReference type="EMBL" id="GAL60340.1"/>
    </source>
</evidence>
<dbReference type="Pfam" id="PF13614">
    <property type="entry name" value="AAA_31"/>
    <property type="match status" value="1"/>
</dbReference>
<dbReference type="InterPro" id="IPR025669">
    <property type="entry name" value="AAA_dom"/>
</dbReference>
<evidence type="ECO:0000313" key="3">
    <source>
        <dbReference type="Proteomes" id="UP000029462"/>
    </source>
</evidence>
<dbReference type="InterPro" id="IPR050678">
    <property type="entry name" value="DNA_Partitioning_ATPase"/>
</dbReference>
<sequence>MAKVISLFNHKGGVSKTTTVFHLGWKLATLGKRVLIIDADPQCNLTGLTLGLDDYESLIQFYDSKQNTDLFNSLAPEFSLESVNHTPVGTTPITGTDNPNLYILAGNIRFSELDTQIATAMTSSNTLPVLRKFVGAFNKLTRKIADEHNIDIVLVDMSPSVSSTNQCILMSSDYFIIPISPDFYCYQAIDSLSNVLPKWAKEIATFKVGGDHPLPKANPKMLGFITQNYRIYTTTNSSSNDERTEQPKQMSKAYSDWLERIKDVANKKLIPALSESSMVISDAIFTKAVSHDAPFHLAGVQNFSGLVPVSQSLSKPIFELTKEDGNWTGARWMWEKNGKENGIKVNIEEANRVYQNLAQSVLNMIELDK</sequence>
<reference evidence="2 3" key="1">
    <citation type="submission" date="2014-09" db="EMBL/GenBank/DDBJ databases">
        <title>Whole genome shotgun sequence of Escherichia vulneris NBRC 102420.</title>
        <authorList>
            <person name="Yoshida Y."/>
            <person name="Hosoyama A."/>
            <person name="Tsuchikane K."/>
            <person name="Ohji S."/>
            <person name="Ichikawa N."/>
            <person name="Kimura A."/>
            <person name="Yamazoe A."/>
            <person name="Ezaki T."/>
            <person name="Fujita N."/>
        </authorList>
    </citation>
    <scope>NUCLEOTIDE SEQUENCE [LARGE SCALE GENOMIC DNA]</scope>
    <source>
        <strain evidence="2 3">NBRC 102420</strain>
    </source>
</reference>
<name>A0A090V606_PSEVU</name>
<dbReference type="PANTHER" id="PTHR13696:SF99">
    <property type="entry name" value="COBYRINIC ACID AC-DIAMIDE SYNTHASE"/>
    <property type="match status" value="1"/>
</dbReference>
<dbReference type="RefSeq" id="WP_042395657.1">
    <property type="nucleotide sequence ID" value="NZ_BBMZ01000036.1"/>
</dbReference>
<dbReference type="CDD" id="cd02042">
    <property type="entry name" value="ParAB_family"/>
    <property type="match status" value="1"/>
</dbReference>
<dbReference type="PANTHER" id="PTHR13696">
    <property type="entry name" value="P-LOOP CONTAINING NUCLEOSIDE TRIPHOSPHATE HYDROLASE"/>
    <property type="match status" value="1"/>
</dbReference>
<protein>
    <submittedName>
        <fullName evidence="2">Putative regulatory protein CII</fullName>
    </submittedName>
</protein>